<feature type="transmembrane region" description="Helical" evidence="1">
    <location>
        <begin position="127"/>
        <end position="147"/>
    </location>
</feature>
<dbReference type="Proteomes" id="UP000003163">
    <property type="component" value="Unassembled WGS sequence"/>
</dbReference>
<reference evidence="3" key="2">
    <citation type="submission" date="2015-07" db="EMBL/GenBank/DDBJ databases">
        <title>Contrasting host-pathogen interactions and genome evolution in two generalist and specialist microsporidian pathogens of mosquitoes.</title>
        <authorList>
            <consortium name="The Broad Institute Genomics Platform"/>
            <consortium name="The Broad Institute Genome Sequencing Center for Infectious Disease"/>
            <person name="Cuomo C.A."/>
            <person name="Sanscrainte N.D."/>
            <person name="Goldberg J.M."/>
            <person name="Heiman D."/>
            <person name="Young S."/>
            <person name="Zeng Q."/>
            <person name="Becnel J.J."/>
            <person name="Birren B.W."/>
        </authorList>
    </citation>
    <scope>NUCLEOTIDE SEQUENCE [LARGE SCALE GENOMIC DNA]</scope>
    <source>
        <strain evidence="3">USNM 41457</strain>
    </source>
</reference>
<dbReference type="HOGENOM" id="CLU_1402407_0_0_1"/>
<dbReference type="EMBL" id="AFBI03000009">
    <property type="protein sequence ID" value="EJW05149.1"/>
    <property type="molecule type" value="Genomic_DNA"/>
</dbReference>
<dbReference type="VEuPathDB" id="MicrosporidiaDB:EDEG_00760"/>
<dbReference type="AlphaFoldDB" id="J9DCD6"/>
<dbReference type="InterPro" id="IPR031539">
    <property type="entry name" value="DUF5090"/>
</dbReference>
<evidence type="ECO:0000313" key="2">
    <source>
        <dbReference type="EMBL" id="EJW05149.1"/>
    </source>
</evidence>
<keyword evidence="1" id="KW-0472">Membrane</keyword>
<feature type="transmembrane region" description="Helical" evidence="1">
    <location>
        <begin position="57"/>
        <end position="78"/>
    </location>
</feature>
<reference evidence="2 3" key="1">
    <citation type="submission" date="2011-08" db="EMBL/GenBank/DDBJ databases">
        <authorList>
            <person name="Liu Z.J."/>
            <person name="Shi F.L."/>
            <person name="Lu J.Q."/>
            <person name="Li M."/>
            <person name="Wang Z.L."/>
        </authorList>
    </citation>
    <scope>NUCLEOTIDE SEQUENCE [LARGE SCALE GENOMIC DNA]</scope>
    <source>
        <strain evidence="2 3">USNM 41457</strain>
    </source>
</reference>
<evidence type="ECO:0000313" key="3">
    <source>
        <dbReference type="Proteomes" id="UP000003163"/>
    </source>
</evidence>
<keyword evidence="3" id="KW-1185">Reference proteome</keyword>
<sequence length="194" mass="21914">MSDTNATAEKAKVVKEETVKKAKDADKAIDNQFNKIDQSKLGEFLPTHVENISLKTIVYFTIFLSALTTIAIYLMIVAQNATKAKGEQKATFANLMCYLLLIVGICGIVYDMVVIMMRMMVFFKISLIIKLIKVINIFCIGFCLEISGIFTKGLLFIFLFGCFITDLLYIKYGYKYFSVNESNDGEQNTKEPEP</sequence>
<comment type="caution">
    <text evidence="2">The sequence shown here is derived from an EMBL/GenBank/DDBJ whole genome shotgun (WGS) entry which is preliminary data.</text>
</comment>
<evidence type="ECO:0000256" key="1">
    <source>
        <dbReference type="SAM" id="Phobius"/>
    </source>
</evidence>
<organism evidence="2 3">
    <name type="scientific">Edhazardia aedis (strain USNM 41457)</name>
    <name type="common">Microsporidian parasite</name>
    <dbReference type="NCBI Taxonomy" id="1003232"/>
    <lineage>
        <taxon>Eukaryota</taxon>
        <taxon>Fungi</taxon>
        <taxon>Fungi incertae sedis</taxon>
        <taxon>Microsporidia</taxon>
        <taxon>Edhazardia</taxon>
    </lineage>
</organism>
<dbReference type="InParanoid" id="J9DCD6"/>
<proteinExistence type="predicted"/>
<accession>J9DCD6</accession>
<dbReference type="Pfam" id="PF17009">
    <property type="entry name" value="DUF5090"/>
    <property type="match status" value="1"/>
</dbReference>
<feature type="transmembrane region" description="Helical" evidence="1">
    <location>
        <begin position="90"/>
        <end position="115"/>
    </location>
</feature>
<gene>
    <name evidence="2" type="ORF">EDEG_00760</name>
</gene>
<keyword evidence="1" id="KW-0812">Transmembrane</keyword>
<protein>
    <submittedName>
        <fullName evidence="2">Uncharacterized protein</fullName>
    </submittedName>
</protein>
<keyword evidence="1" id="KW-1133">Transmembrane helix</keyword>
<name>J9DCD6_EDHAE</name>
<feature type="transmembrane region" description="Helical" evidence="1">
    <location>
        <begin position="153"/>
        <end position="170"/>
    </location>
</feature>
<dbReference type="OrthoDB" id="2190291at2759"/>